<dbReference type="InterPro" id="IPR051347">
    <property type="entry name" value="Circadian_clock_KaiC-rel"/>
</dbReference>
<dbReference type="Pfam" id="PF06745">
    <property type="entry name" value="ATPase"/>
    <property type="match status" value="2"/>
</dbReference>
<dbReference type="InterPro" id="IPR001763">
    <property type="entry name" value="Rhodanese-like_dom"/>
</dbReference>
<protein>
    <recommendedName>
        <fullName evidence="1">non-specific serine/threonine protein kinase</fullName>
        <ecNumber evidence="1">2.7.11.1</ecNumber>
    </recommendedName>
</protein>
<dbReference type="PRINTS" id="PR01874">
    <property type="entry name" value="DNAREPAIRADA"/>
</dbReference>
<dbReference type="PANTHER" id="PTHR42926">
    <property type="match status" value="1"/>
</dbReference>
<feature type="domain" description="KaiC" evidence="8">
    <location>
        <begin position="8"/>
        <end position="242"/>
    </location>
</feature>
<dbReference type="GO" id="GO:0016787">
    <property type="term" value="F:hydrolase activity"/>
    <property type="evidence" value="ECO:0007669"/>
    <property type="project" value="UniProtKB-KW"/>
</dbReference>
<proteinExistence type="predicted"/>
<dbReference type="InterPro" id="IPR010624">
    <property type="entry name" value="KaiC_dom"/>
</dbReference>
<dbReference type="Proteomes" id="UP000324104">
    <property type="component" value="Unassembled WGS sequence"/>
</dbReference>
<organism evidence="9 10">
    <name type="scientific">Natrialba swarupiae</name>
    <dbReference type="NCBI Taxonomy" id="2448032"/>
    <lineage>
        <taxon>Archaea</taxon>
        <taxon>Methanobacteriati</taxon>
        <taxon>Methanobacteriota</taxon>
        <taxon>Stenosarchaea group</taxon>
        <taxon>Halobacteria</taxon>
        <taxon>Halobacteriales</taxon>
        <taxon>Natrialbaceae</taxon>
        <taxon>Natrialba</taxon>
    </lineage>
</organism>
<dbReference type="AlphaFoldDB" id="A0A5D5ASS2"/>
<keyword evidence="5" id="KW-0418">Kinase</keyword>
<keyword evidence="2" id="KW-0597">Phosphoprotein</keyword>
<comment type="caution">
    <text evidence="9">The sequence shown here is derived from an EMBL/GenBank/DDBJ whole genome shotgun (WGS) entry which is preliminary data.</text>
</comment>
<dbReference type="SMART" id="SM00382">
    <property type="entry name" value="AAA"/>
    <property type="match status" value="2"/>
</dbReference>
<keyword evidence="10" id="KW-1185">Reference proteome</keyword>
<dbReference type="EMBL" id="VTAW01000001">
    <property type="protein sequence ID" value="TYT63925.1"/>
    <property type="molecule type" value="Genomic_DNA"/>
</dbReference>
<dbReference type="InterPro" id="IPR027417">
    <property type="entry name" value="P-loop_NTPase"/>
</dbReference>
<dbReference type="InterPro" id="IPR030665">
    <property type="entry name" value="KaiC"/>
</dbReference>
<evidence type="ECO:0000259" key="7">
    <source>
        <dbReference type="PROSITE" id="PS50206"/>
    </source>
</evidence>
<reference evidence="9 10" key="1">
    <citation type="submission" date="2019-08" db="EMBL/GenBank/DDBJ databases">
        <title>Archaea genome.</title>
        <authorList>
            <person name="Kajale S."/>
            <person name="Shouche Y."/>
            <person name="Deshpande N."/>
            <person name="Sharma A."/>
        </authorList>
    </citation>
    <scope>NUCLEOTIDE SEQUENCE [LARGE SCALE GENOMIC DNA]</scope>
    <source>
        <strain evidence="9 10">ESP3B_9</strain>
    </source>
</reference>
<feature type="domain" description="Rhodanese" evidence="7">
    <location>
        <begin position="313"/>
        <end position="420"/>
    </location>
</feature>
<gene>
    <name evidence="9" type="ORF">FYC77_01575</name>
</gene>
<name>A0A5D5ASS2_9EURY</name>
<dbReference type="Gene3D" id="3.40.50.300">
    <property type="entry name" value="P-loop containing nucleotide triphosphate hydrolases"/>
    <property type="match status" value="2"/>
</dbReference>
<sequence length="485" mass="53941">MSRFSSRRRIETGIRQADTILDGGLLPSSATLLRGSPGTGKTIFGLHFLAAGVRSEDQGLYINLGEPTAYLRDTAESFGLDIGPVDFLTLSPTGEEFRADQTYDLFQSGETENPSLVENIRDEVETLAPDRVVIDPITELRYITMDEHQFRTQVLALLDFLKGQGATVLLTSQAADSVPDDDLQFLVDTVISLDHNQRRRTLDVSKFRGSSAQRGPHTVTITDDGMRVWPRLVPDDHEREFSLEKLSSGVPELDSLLRGGLTTGTVTFLSGPTGVGKTTTSLQFMKEAAGRGQRSVLYSFEESRSTMLERAEAVNIPVKEMIERGTLHIEEISPDALTIDEFTHYLRQEVEDRGSEIIMIDGVSGYERALRGTGGDATQHLIKIGRYLRNMGVTGVVTNEVHQITGEFRATEQQMSHLADNIVVLRHVEYRGELRKVIGVLKMRTSDYENWLRELQITEHGLTVGEPMSDLRGILTGTPTWTDDE</sequence>
<evidence type="ECO:0000256" key="2">
    <source>
        <dbReference type="ARBA" id="ARBA00022553"/>
    </source>
</evidence>
<dbReference type="GO" id="GO:0005524">
    <property type="term" value="F:ATP binding"/>
    <property type="evidence" value="ECO:0007669"/>
    <property type="project" value="InterPro"/>
</dbReference>
<keyword evidence="4" id="KW-0677">Repeat</keyword>
<evidence type="ECO:0000256" key="3">
    <source>
        <dbReference type="ARBA" id="ARBA00022679"/>
    </source>
</evidence>
<dbReference type="PROSITE" id="PS51146">
    <property type="entry name" value="KAIC"/>
    <property type="match status" value="2"/>
</dbReference>
<keyword evidence="6" id="KW-0378">Hydrolase</keyword>
<keyword evidence="3" id="KW-0808">Transferase</keyword>
<dbReference type="PIRSF" id="PIRSF039117">
    <property type="entry name" value="KaiC"/>
    <property type="match status" value="1"/>
</dbReference>
<dbReference type="InterPro" id="IPR014774">
    <property type="entry name" value="KaiC-like_dom"/>
</dbReference>
<evidence type="ECO:0000259" key="8">
    <source>
        <dbReference type="PROSITE" id="PS51146"/>
    </source>
</evidence>
<evidence type="ECO:0000313" key="9">
    <source>
        <dbReference type="EMBL" id="TYT63925.1"/>
    </source>
</evidence>
<dbReference type="SUPFAM" id="SSF52540">
    <property type="entry name" value="P-loop containing nucleoside triphosphate hydrolases"/>
    <property type="match status" value="2"/>
</dbReference>
<dbReference type="PROSITE" id="PS50206">
    <property type="entry name" value="RHODANESE_3"/>
    <property type="match status" value="1"/>
</dbReference>
<evidence type="ECO:0000256" key="6">
    <source>
        <dbReference type="ARBA" id="ARBA00022801"/>
    </source>
</evidence>
<feature type="domain" description="KaiC" evidence="8">
    <location>
        <begin position="244"/>
        <end position="478"/>
    </location>
</feature>
<evidence type="ECO:0000256" key="4">
    <source>
        <dbReference type="ARBA" id="ARBA00022737"/>
    </source>
</evidence>
<dbReference type="EC" id="2.7.11.1" evidence="1"/>
<dbReference type="PANTHER" id="PTHR42926:SF1">
    <property type="entry name" value="CIRCADIAN CLOCK OSCILLATOR PROTEIN KAIC 1"/>
    <property type="match status" value="1"/>
</dbReference>
<dbReference type="GO" id="GO:0004674">
    <property type="term" value="F:protein serine/threonine kinase activity"/>
    <property type="evidence" value="ECO:0007669"/>
    <property type="project" value="UniProtKB-EC"/>
</dbReference>
<accession>A0A5D5ASS2</accession>
<evidence type="ECO:0000256" key="1">
    <source>
        <dbReference type="ARBA" id="ARBA00012513"/>
    </source>
</evidence>
<evidence type="ECO:0000256" key="5">
    <source>
        <dbReference type="ARBA" id="ARBA00022777"/>
    </source>
</evidence>
<evidence type="ECO:0000313" key="10">
    <source>
        <dbReference type="Proteomes" id="UP000324104"/>
    </source>
</evidence>
<dbReference type="InterPro" id="IPR003593">
    <property type="entry name" value="AAA+_ATPase"/>
</dbReference>